<keyword evidence="2" id="KW-1185">Reference proteome</keyword>
<protein>
    <recommendedName>
        <fullName evidence="3">GpW protein</fullName>
    </recommendedName>
</protein>
<comment type="caution">
    <text evidence="1">The sequence shown here is derived from an EMBL/GenBank/DDBJ whole genome shotgun (WGS) entry which is preliminary data.</text>
</comment>
<accession>A0ABS6MGR1</accession>
<organism evidence="1 2">
    <name type="scientific">Arsukibacterium indicum</name>
    <dbReference type="NCBI Taxonomy" id="2848612"/>
    <lineage>
        <taxon>Bacteria</taxon>
        <taxon>Pseudomonadati</taxon>
        <taxon>Pseudomonadota</taxon>
        <taxon>Gammaproteobacteria</taxon>
        <taxon>Chromatiales</taxon>
        <taxon>Chromatiaceae</taxon>
        <taxon>Arsukibacterium</taxon>
    </lineage>
</organism>
<dbReference type="RefSeq" id="WP_217666828.1">
    <property type="nucleotide sequence ID" value="NZ_JAHRID010000001.1"/>
</dbReference>
<dbReference type="EMBL" id="JAHRID010000001">
    <property type="protein sequence ID" value="MBV2127930.1"/>
    <property type="molecule type" value="Genomic_DNA"/>
</dbReference>
<proteinExistence type="predicted"/>
<gene>
    <name evidence="1" type="ORF">KQY15_02305</name>
</gene>
<evidence type="ECO:0000313" key="2">
    <source>
        <dbReference type="Proteomes" id="UP000704611"/>
    </source>
</evidence>
<evidence type="ECO:0000313" key="1">
    <source>
        <dbReference type="EMBL" id="MBV2127930.1"/>
    </source>
</evidence>
<evidence type="ECO:0008006" key="3">
    <source>
        <dbReference type="Google" id="ProtNLM"/>
    </source>
</evidence>
<sequence length="67" mass="7617">MYSEAQLKALKEAYASGATTVRLSSGDQISYRSLQEMKEIIRTMEVSLATNKPRRRMGYTMRVNKGL</sequence>
<name>A0ABS6MGR1_9GAMM</name>
<reference evidence="1 2" key="1">
    <citation type="submission" date="2021-06" db="EMBL/GenBank/DDBJ databases">
        <title>Rheinheimera indica sp. nov., isolated from deep-sea sediment.</title>
        <authorList>
            <person name="Wang Z."/>
            <person name="Zhang X.-Y."/>
        </authorList>
    </citation>
    <scope>NUCLEOTIDE SEQUENCE [LARGE SCALE GENOMIC DNA]</scope>
    <source>
        <strain evidence="1 2">SM2107</strain>
    </source>
</reference>
<dbReference type="NCBIfam" id="NF047331">
    <property type="entry name" value="phage_HTJ"/>
    <property type="match status" value="1"/>
</dbReference>
<dbReference type="Proteomes" id="UP000704611">
    <property type="component" value="Unassembled WGS sequence"/>
</dbReference>